<name>A0A315XU04_RUMFL</name>
<sequence>MQERIEKIKNIVENWMQSDFHSPATDSEISEFEEKMKVKIPESYKEFLRCSNGAELFGGDAFLFSVNASDKCKINYDFSEGKVPKELLIIGFYNSCHICYDARYGSFFFYEYEDYDSIKEECSEFSDFYEVLDYIIDIAIN</sequence>
<dbReference type="EMBL" id="QGDI01000014">
    <property type="protein sequence ID" value="PWJ10407.1"/>
    <property type="molecule type" value="Genomic_DNA"/>
</dbReference>
<dbReference type="OrthoDB" id="1828051at2"/>
<organism evidence="2 3">
    <name type="scientific">Ruminococcus flavefaciens</name>
    <dbReference type="NCBI Taxonomy" id="1265"/>
    <lineage>
        <taxon>Bacteria</taxon>
        <taxon>Bacillati</taxon>
        <taxon>Bacillota</taxon>
        <taxon>Clostridia</taxon>
        <taxon>Eubacteriales</taxon>
        <taxon>Oscillospiraceae</taxon>
        <taxon>Ruminococcus</taxon>
    </lineage>
</organism>
<dbReference type="InterPro" id="IPR037883">
    <property type="entry name" value="Knr4/Smi1-like_sf"/>
</dbReference>
<proteinExistence type="predicted"/>
<accession>A0A315XU04</accession>
<dbReference type="Gene3D" id="3.40.1580.10">
    <property type="entry name" value="SMI1/KNR4-like"/>
    <property type="match status" value="1"/>
</dbReference>
<dbReference type="RefSeq" id="WP_109727731.1">
    <property type="nucleotide sequence ID" value="NZ_QGDI01000014.1"/>
</dbReference>
<evidence type="ECO:0000259" key="1">
    <source>
        <dbReference type="SMART" id="SM00860"/>
    </source>
</evidence>
<evidence type="ECO:0000313" key="3">
    <source>
        <dbReference type="Proteomes" id="UP000245720"/>
    </source>
</evidence>
<dbReference type="SMART" id="SM00860">
    <property type="entry name" value="SMI1_KNR4"/>
    <property type="match status" value="1"/>
</dbReference>
<dbReference type="AlphaFoldDB" id="A0A315XU04"/>
<dbReference type="SUPFAM" id="SSF160631">
    <property type="entry name" value="SMI1/KNR4-like"/>
    <property type="match status" value="1"/>
</dbReference>
<comment type="caution">
    <text evidence="2">The sequence shown here is derived from an EMBL/GenBank/DDBJ whole genome shotgun (WGS) entry which is preliminary data.</text>
</comment>
<dbReference type="InterPro" id="IPR018958">
    <property type="entry name" value="Knr4/Smi1-like_dom"/>
</dbReference>
<dbReference type="Pfam" id="PF09346">
    <property type="entry name" value="SMI1_KNR4"/>
    <property type="match status" value="1"/>
</dbReference>
<protein>
    <submittedName>
        <fullName evidence="2">SMI1/KNR4 family protein SUKH-1</fullName>
    </submittedName>
</protein>
<reference evidence="2 3" key="1">
    <citation type="submission" date="2018-05" db="EMBL/GenBank/DDBJ databases">
        <title>The Hungate 1000. A catalogue of reference genomes from the rumen microbiome.</title>
        <authorList>
            <person name="Kelly W."/>
        </authorList>
    </citation>
    <scope>NUCLEOTIDE SEQUENCE [LARGE SCALE GENOMIC DNA]</scope>
    <source>
        <strain evidence="2 3">SAb67</strain>
    </source>
</reference>
<gene>
    <name evidence="2" type="ORF">IE37_03045</name>
</gene>
<feature type="domain" description="Knr4/Smi1-like" evidence="1">
    <location>
        <begin position="23"/>
        <end position="131"/>
    </location>
</feature>
<dbReference type="Proteomes" id="UP000245720">
    <property type="component" value="Unassembled WGS sequence"/>
</dbReference>
<evidence type="ECO:0000313" key="2">
    <source>
        <dbReference type="EMBL" id="PWJ10407.1"/>
    </source>
</evidence>